<organism evidence="2 3">
    <name type="scientific">Halogeometricum limi</name>
    <dbReference type="NCBI Taxonomy" id="555875"/>
    <lineage>
        <taxon>Archaea</taxon>
        <taxon>Methanobacteriati</taxon>
        <taxon>Methanobacteriota</taxon>
        <taxon>Stenosarchaea group</taxon>
        <taxon>Halobacteria</taxon>
        <taxon>Halobacteriales</taxon>
        <taxon>Haloferacaceae</taxon>
        <taxon>Halogeometricum</taxon>
    </lineage>
</organism>
<evidence type="ECO:0000313" key="2">
    <source>
        <dbReference type="EMBL" id="SFR68661.1"/>
    </source>
</evidence>
<dbReference type="PANTHER" id="PTHR20992:SF9">
    <property type="entry name" value="AT15442P-RELATED"/>
    <property type="match status" value="1"/>
</dbReference>
<keyword evidence="1" id="KW-1133">Transmembrane helix</keyword>
<keyword evidence="1" id="KW-0472">Membrane</keyword>
<protein>
    <submittedName>
        <fullName evidence="2">Uncharacterized hydrophobic domain-containing protein</fullName>
    </submittedName>
</protein>
<dbReference type="PANTHER" id="PTHR20992">
    <property type="entry name" value="AT15442P-RELATED"/>
    <property type="match status" value="1"/>
</dbReference>
<dbReference type="STRING" id="555875.SAMN04488124_3454"/>
<dbReference type="Pfam" id="PF04087">
    <property type="entry name" value="DUF389"/>
    <property type="match status" value="1"/>
</dbReference>
<proteinExistence type="predicted"/>
<reference evidence="3" key="1">
    <citation type="submission" date="2016-10" db="EMBL/GenBank/DDBJ databases">
        <authorList>
            <person name="Varghese N."/>
            <person name="Submissions S."/>
        </authorList>
    </citation>
    <scope>NUCLEOTIDE SEQUENCE [LARGE SCALE GENOMIC DNA]</scope>
    <source>
        <strain evidence="3">CGMCC 1.8711</strain>
    </source>
</reference>
<dbReference type="RefSeq" id="WP_089883249.1">
    <property type="nucleotide sequence ID" value="NZ_FOYS01000007.1"/>
</dbReference>
<evidence type="ECO:0000313" key="3">
    <source>
        <dbReference type="Proteomes" id="UP000243250"/>
    </source>
</evidence>
<sequence length="467" mass="48687">MRLIRVRVDDDARDAVVAALDGLDATYAVLSDDERRDSAFVEVPVDSGAVEPLLEHLHRNGLPEDAYTVVVDADASRTVNENLRDQFVEGPMGDRGISHPAIRERAEDLQPGRATYLAFAMLSATLATAGLLLDSAIVVVGAMVIAPFAGSSLSASVGAVIDDREMLIRSVVSQLLGLLAAYASAVVVTFVVRRTFFVPASLAVARVEQVGFFVTPSLLALAIAIAAGAAGALALATDLPVSIAGVAVAAAIVPSVAAAAIGTVWSQPVLVLGAVVLLFMNIVFINIAAYLALVALGYRSSVVASTWRDLGPSLRTGAYALVVVGFLVVTALTATATYSHVVFEQDVNAGVQTALSDEEYEEVELVGVKTQYDDAGVLGSPESITVSVVTGADATYPSIATDVRDRVKDRTGHDVTVEVHTLDYQRSVAAGDGGPSRLERWFSALSERLARLVGDAALASVGDATPS</sequence>
<keyword evidence="3" id="KW-1185">Reference proteome</keyword>
<name>A0A1I6IPT2_9EURY</name>
<feature type="transmembrane region" description="Helical" evidence="1">
    <location>
        <begin position="139"/>
        <end position="161"/>
    </location>
</feature>
<feature type="transmembrane region" description="Helical" evidence="1">
    <location>
        <begin position="271"/>
        <end position="296"/>
    </location>
</feature>
<dbReference type="EMBL" id="FOYS01000007">
    <property type="protein sequence ID" value="SFR68661.1"/>
    <property type="molecule type" value="Genomic_DNA"/>
</dbReference>
<feature type="transmembrane region" description="Helical" evidence="1">
    <location>
        <begin position="173"/>
        <end position="192"/>
    </location>
</feature>
<evidence type="ECO:0000256" key="1">
    <source>
        <dbReference type="SAM" id="Phobius"/>
    </source>
</evidence>
<dbReference type="AlphaFoldDB" id="A0A1I6IPT2"/>
<accession>A0A1I6IPT2</accession>
<feature type="transmembrane region" description="Helical" evidence="1">
    <location>
        <begin position="114"/>
        <end position="133"/>
    </location>
</feature>
<gene>
    <name evidence="2" type="ORF">SAMN04488124_3454</name>
</gene>
<keyword evidence="1" id="KW-0812">Transmembrane</keyword>
<dbReference type="InterPro" id="IPR005240">
    <property type="entry name" value="DUF389"/>
</dbReference>
<dbReference type="Proteomes" id="UP000243250">
    <property type="component" value="Unassembled WGS sequence"/>
</dbReference>
<feature type="transmembrane region" description="Helical" evidence="1">
    <location>
        <begin position="317"/>
        <end position="338"/>
    </location>
</feature>
<feature type="transmembrane region" description="Helical" evidence="1">
    <location>
        <begin position="243"/>
        <end position="265"/>
    </location>
</feature>
<feature type="transmembrane region" description="Helical" evidence="1">
    <location>
        <begin position="212"/>
        <end position="236"/>
    </location>
</feature>